<comment type="caution">
    <text evidence="1">The sequence shown here is derived from an EMBL/GenBank/DDBJ whole genome shotgun (WGS) entry which is preliminary data.</text>
</comment>
<name>A0ABV5WVE5_9LACO</name>
<gene>
    <name evidence="1" type="ORF">ACFFLI_09570</name>
</gene>
<organism evidence="1 2">
    <name type="scientific">Lactiplantibacillus modestisalitolerans</name>
    <dbReference type="NCBI Taxonomy" id="1457219"/>
    <lineage>
        <taxon>Bacteria</taxon>
        <taxon>Bacillati</taxon>
        <taxon>Bacillota</taxon>
        <taxon>Bacilli</taxon>
        <taxon>Lactobacillales</taxon>
        <taxon>Lactobacillaceae</taxon>
        <taxon>Lactiplantibacillus</taxon>
    </lineage>
</organism>
<evidence type="ECO:0000313" key="2">
    <source>
        <dbReference type="Proteomes" id="UP001589691"/>
    </source>
</evidence>
<dbReference type="RefSeq" id="WP_137642113.1">
    <property type="nucleotide sequence ID" value="NZ_BJEA01000004.1"/>
</dbReference>
<sequence>MKYEYQFTFWRFDLSRIRDCFLTIDLSEEAANKLYKMYKIGNDGWNDQFAPIKVSDSRGIAVNSKFKLYSVLKIPE</sequence>
<dbReference type="Proteomes" id="UP001589691">
    <property type="component" value="Unassembled WGS sequence"/>
</dbReference>
<evidence type="ECO:0000313" key="1">
    <source>
        <dbReference type="EMBL" id="MFB9770108.1"/>
    </source>
</evidence>
<accession>A0ABV5WVE5</accession>
<keyword evidence="2" id="KW-1185">Reference proteome</keyword>
<dbReference type="EMBL" id="JBHLZY010000025">
    <property type="protein sequence ID" value="MFB9770108.1"/>
    <property type="molecule type" value="Genomic_DNA"/>
</dbReference>
<protein>
    <submittedName>
        <fullName evidence="1">Uncharacterized protein</fullName>
    </submittedName>
</protein>
<proteinExistence type="predicted"/>
<reference evidence="1 2" key="1">
    <citation type="submission" date="2024-09" db="EMBL/GenBank/DDBJ databases">
        <authorList>
            <person name="Sun Q."/>
            <person name="Mori K."/>
        </authorList>
    </citation>
    <scope>NUCLEOTIDE SEQUENCE [LARGE SCALE GENOMIC DNA]</scope>
    <source>
        <strain evidence="1 2">TBRC 4576</strain>
    </source>
</reference>